<name>A0ACB9UHZ2_9CETA</name>
<comment type="caution">
    <text evidence="1">The sequence shown here is derived from an EMBL/GenBank/DDBJ whole genome shotgun (WGS) entry which is preliminary data.</text>
</comment>
<sequence>MELSQGLFTFKDVAVEFTQEEWECLDPTQRALYRDVMLETYRNLLSLGSYSATFAVKELSSPKEDISKGELCHLMTLEKNETYGIKEFDLKEICENMQERESEWGCDARNDKEVLLTHNKNLSQREDQDNKSLINFPQSVSVRSNTYEYFTHDKPFIRNLLTMKDNIIIAGNNVKRLDSRTGARLQAQVAELQRFPTEEKMYGGAQLEKLFLFPKWVYSASSSYALDELTAVPAELTRPLCLREVKEDPSSRSEDLAERNRAEEVASVVAKPEI</sequence>
<proteinExistence type="predicted"/>
<evidence type="ECO:0000313" key="2">
    <source>
        <dbReference type="Proteomes" id="UP001057279"/>
    </source>
</evidence>
<gene>
    <name evidence="1" type="ORF">MJG53_013233</name>
</gene>
<keyword evidence="2" id="KW-1185">Reference proteome</keyword>
<accession>A0ACB9UHZ2</accession>
<reference evidence="1" key="1">
    <citation type="submission" date="2022-03" db="EMBL/GenBank/DDBJ databases">
        <title>Genomic analyses of argali, domestic sheep and their hybrids provide insights into chromosomal evolution, heterosis and genetic basis of agronomic traits.</title>
        <authorList>
            <person name="Li M."/>
        </authorList>
    </citation>
    <scope>NUCLEOTIDE SEQUENCE</scope>
    <source>
        <strain evidence="1">F1 hybrid</strain>
    </source>
</reference>
<organism evidence="1 2">
    <name type="scientific">Ovis ammon polii x Ovis aries</name>
    <dbReference type="NCBI Taxonomy" id="2918886"/>
    <lineage>
        <taxon>Eukaryota</taxon>
        <taxon>Metazoa</taxon>
        <taxon>Chordata</taxon>
        <taxon>Craniata</taxon>
        <taxon>Vertebrata</taxon>
        <taxon>Euteleostomi</taxon>
        <taxon>Mammalia</taxon>
        <taxon>Eutheria</taxon>
        <taxon>Laurasiatheria</taxon>
        <taxon>Artiodactyla</taxon>
        <taxon>Ruminantia</taxon>
        <taxon>Pecora</taxon>
        <taxon>Bovidae</taxon>
        <taxon>Caprinae</taxon>
        <taxon>Ovis</taxon>
    </lineage>
</organism>
<evidence type="ECO:0000313" key="1">
    <source>
        <dbReference type="EMBL" id="KAI4571127.1"/>
    </source>
</evidence>
<dbReference type="EMBL" id="CM043041">
    <property type="protein sequence ID" value="KAI4571127.1"/>
    <property type="molecule type" value="Genomic_DNA"/>
</dbReference>
<dbReference type="Proteomes" id="UP001057279">
    <property type="component" value="Linkage Group LG16"/>
</dbReference>
<protein>
    <submittedName>
        <fullName evidence="1">Uncharacterized protein</fullName>
    </submittedName>
</protein>